<keyword evidence="9" id="KW-0812">Transmembrane</keyword>
<keyword evidence="9" id="KW-1133">Transmembrane helix</keyword>
<evidence type="ECO:0000313" key="12">
    <source>
        <dbReference type="Proteomes" id="UP001163821"/>
    </source>
</evidence>
<evidence type="ECO:0000256" key="6">
    <source>
        <dbReference type="ARBA" id="ARBA00022777"/>
    </source>
</evidence>
<dbReference type="GO" id="GO:0005524">
    <property type="term" value="F:ATP binding"/>
    <property type="evidence" value="ECO:0007669"/>
    <property type="project" value="UniProtKB-KW"/>
</dbReference>
<dbReference type="PANTHER" id="PTHR43065:SF10">
    <property type="entry name" value="PEROXIDE STRESS-ACTIVATED HISTIDINE KINASE MAK3"/>
    <property type="match status" value="1"/>
</dbReference>
<dbReference type="InterPro" id="IPR003594">
    <property type="entry name" value="HATPase_dom"/>
</dbReference>
<dbReference type="EC" id="2.7.13.3" evidence="2"/>
<dbReference type="SUPFAM" id="SSF55874">
    <property type="entry name" value="ATPase domain of HSP90 chaperone/DNA topoisomerase II/histidine kinase"/>
    <property type="match status" value="1"/>
</dbReference>
<protein>
    <recommendedName>
        <fullName evidence="2">histidine kinase</fullName>
        <ecNumber evidence="2">2.7.13.3</ecNumber>
    </recommendedName>
</protein>
<evidence type="ECO:0000256" key="2">
    <source>
        <dbReference type="ARBA" id="ARBA00012438"/>
    </source>
</evidence>
<comment type="caution">
    <text evidence="11">The sequence shown here is derived from an EMBL/GenBank/DDBJ whole genome shotgun (WGS) entry which is preliminary data.</text>
</comment>
<dbReference type="GO" id="GO:0000155">
    <property type="term" value="F:phosphorelay sensor kinase activity"/>
    <property type="evidence" value="ECO:0007669"/>
    <property type="project" value="InterPro"/>
</dbReference>
<dbReference type="PROSITE" id="PS50109">
    <property type="entry name" value="HIS_KIN"/>
    <property type="match status" value="1"/>
</dbReference>
<evidence type="ECO:0000256" key="3">
    <source>
        <dbReference type="ARBA" id="ARBA00022553"/>
    </source>
</evidence>
<evidence type="ECO:0000256" key="5">
    <source>
        <dbReference type="ARBA" id="ARBA00022741"/>
    </source>
</evidence>
<comment type="catalytic activity">
    <reaction evidence="1">
        <text>ATP + protein L-histidine = ADP + protein N-phospho-L-histidine.</text>
        <dbReference type="EC" id="2.7.13.3"/>
    </reaction>
</comment>
<dbReference type="PRINTS" id="PR00344">
    <property type="entry name" value="BCTRLSENSOR"/>
</dbReference>
<dbReference type="Proteomes" id="UP001163821">
    <property type="component" value="Unassembled WGS sequence"/>
</dbReference>
<dbReference type="RefSeq" id="WP_282590259.1">
    <property type="nucleotide sequence ID" value="NZ_JAPAAF010000002.1"/>
</dbReference>
<dbReference type="EMBL" id="JAPAAF010000002">
    <property type="protein sequence ID" value="MCW0481650.1"/>
    <property type="molecule type" value="Genomic_DNA"/>
</dbReference>
<feature type="domain" description="Histidine kinase" evidence="10">
    <location>
        <begin position="183"/>
        <end position="385"/>
    </location>
</feature>
<dbReference type="InterPro" id="IPR005467">
    <property type="entry name" value="His_kinase_dom"/>
</dbReference>
<evidence type="ECO:0000256" key="7">
    <source>
        <dbReference type="ARBA" id="ARBA00022840"/>
    </source>
</evidence>
<evidence type="ECO:0000259" key="10">
    <source>
        <dbReference type="PROSITE" id="PS50109"/>
    </source>
</evidence>
<evidence type="ECO:0000256" key="1">
    <source>
        <dbReference type="ARBA" id="ARBA00000085"/>
    </source>
</evidence>
<dbReference type="SMART" id="SM00387">
    <property type="entry name" value="HATPase_c"/>
    <property type="match status" value="1"/>
</dbReference>
<gene>
    <name evidence="11" type="ORF">N2K84_02840</name>
</gene>
<proteinExistence type="predicted"/>
<dbReference type="InterPro" id="IPR003661">
    <property type="entry name" value="HisK_dim/P_dom"/>
</dbReference>
<keyword evidence="3" id="KW-0597">Phosphoprotein</keyword>
<feature type="transmembrane region" description="Helical" evidence="9">
    <location>
        <begin position="145"/>
        <end position="165"/>
    </location>
</feature>
<sequence length="385" mass="44191">MELYLKKRRWKILLFLIAILIGTASLYYTNWLVNKVSVEERKSVALWAEATNRLAQPDNGSNNDMDFLLRIIESNTDIPIILTDSARNIIDYSNINFHETRREQVLERKLRKMIREHEPIKIVVSNTETQYLYYRDSKILQNLKYFPLAQFGVISLFIMVSYLAFSSSRKAEQNQVWVGMSKETAHQLGTPISSLMAWIELLKMQGVKPDLIREFEKDITRLEKITERFSKIGSAPELISTDLKPVILSTVSYLEGRTSKRVKFITEIDMTIPFTAPHNPALFSWVIENLCKNAVDAIENEGTITLRLSENSHTIALDISDTGKGIPKSNHKTIFEPGYTTKKRGWGLGLSLAKRIIENYHQGKIFIKQSEPGKGTTFRITFPKT</sequence>
<keyword evidence="7" id="KW-0067">ATP-binding</keyword>
<dbReference type="AlphaFoldDB" id="A0AA41Y4F7"/>
<dbReference type="PANTHER" id="PTHR43065">
    <property type="entry name" value="SENSOR HISTIDINE KINASE"/>
    <property type="match status" value="1"/>
</dbReference>
<keyword evidence="4" id="KW-0808">Transferase</keyword>
<name>A0AA41Y4F7_9BACT</name>
<keyword evidence="8" id="KW-0902">Two-component regulatory system</keyword>
<dbReference type="Gene3D" id="3.30.565.10">
    <property type="entry name" value="Histidine kinase-like ATPase, C-terminal domain"/>
    <property type="match status" value="1"/>
</dbReference>
<dbReference type="Pfam" id="PF02518">
    <property type="entry name" value="HATPase_c"/>
    <property type="match status" value="1"/>
</dbReference>
<keyword evidence="12" id="KW-1185">Reference proteome</keyword>
<keyword evidence="9" id="KW-0472">Membrane</keyword>
<accession>A0AA41Y4F7</accession>
<evidence type="ECO:0000256" key="9">
    <source>
        <dbReference type="SAM" id="Phobius"/>
    </source>
</evidence>
<keyword evidence="6 11" id="KW-0418">Kinase</keyword>
<evidence type="ECO:0000313" key="11">
    <source>
        <dbReference type="EMBL" id="MCW0481650.1"/>
    </source>
</evidence>
<dbReference type="CDD" id="cd00082">
    <property type="entry name" value="HisKA"/>
    <property type="match status" value="1"/>
</dbReference>
<evidence type="ECO:0000256" key="4">
    <source>
        <dbReference type="ARBA" id="ARBA00022679"/>
    </source>
</evidence>
<reference evidence="11" key="1">
    <citation type="submission" date="2022-10" db="EMBL/GenBank/DDBJ databases">
        <title>Gaoshiqiia sediminis gen. nov., sp. nov., isolated from coastal sediment.</title>
        <authorList>
            <person name="Yu W.X."/>
            <person name="Mu D.S."/>
            <person name="Du J.Z."/>
            <person name="Liang Y.Q."/>
        </authorList>
    </citation>
    <scope>NUCLEOTIDE SEQUENCE</scope>
    <source>
        <strain evidence="11">A06</strain>
    </source>
</reference>
<organism evidence="11 12">
    <name type="scientific">Gaoshiqia sediminis</name>
    <dbReference type="NCBI Taxonomy" id="2986998"/>
    <lineage>
        <taxon>Bacteria</taxon>
        <taxon>Pseudomonadati</taxon>
        <taxon>Bacteroidota</taxon>
        <taxon>Bacteroidia</taxon>
        <taxon>Marinilabiliales</taxon>
        <taxon>Prolixibacteraceae</taxon>
        <taxon>Gaoshiqia</taxon>
    </lineage>
</organism>
<feature type="transmembrane region" description="Helical" evidence="9">
    <location>
        <begin position="12"/>
        <end position="33"/>
    </location>
</feature>
<keyword evidence="5" id="KW-0547">Nucleotide-binding</keyword>
<evidence type="ECO:0000256" key="8">
    <source>
        <dbReference type="ARBA" id="ARBA00023012"/>
    </source>
</evidence>
<dbReference type="InterPro" id="IPR004358">
    <property type="entry name" value="Sig_transdc_His_kin-like_C"/>
</dbReference>
<dbReference type="InterPro" id="IPR036890">
    <property type="entry name" value="HATPase_C_sf"/>
</dbReference>
<dbReference type="CDD" id="cd00075">
    <property type="entry name" value="HATPase"/>
    <property type="match status" value="1"/>
</dbReference>